<evidence type="ECO:0000313" key="13">
    <source>
        <dbReference type="Proteomes" id="UP001291926"/>
    </source>
</evidence>
<keyword evidence="3" id="KW-0433">Leucine-rich repeat</keyword>
<dbReference type="EMBL" id="JAYDYQ010001086">
    <property type="protein sequence ID" value="KAK4492891.1"/>
    <property type="molecule type" value="Genomic_DNA"/>
</dbReference>
<dbReference type="InterPro" id="IPR051809">
    <property type="entry name" value="Plant_receptor-like_S/T_kinase"/>
</dbReference>
<dbReference type="SMART" id="SM00220">
    <property type="entry name" value="S_TKc"/>
    <property type="match status" value="1"/>
</dbReference>
<dbReference type="Gene3D" id="3.30.200.20">
    <property type="entry name" value="Phosphorylase Kinase, domain 1"/>
    <property type="match status" value="1"/>
</dbReference>
<dbReference type="InterPro" id="IPR011009">
    <property type="entry name" value="Kinase-like_dom_sf"/>
</dbReference>
<dbReference type="Gene3D" id="1.10.510.10">
    <property type="entry name" value="Transferase(Phosphotransferase) domain 1"/>
    <property type="match status" value="1"/>
</dbReference>
<comment type="similarity">
    <text evidence="2">Belongs to the protein kinase superfamily. Ser/Thr protein kinase family.</text>
</comment>
<evidence type="ECO:0000256" key="1">
    <source>
        <dbReference type="ARBA" id="ARBA00004370"/>
    </source>
</evidence>
<evidence type="ECO:0000256" key="9">
    <source>
        <dbReference type="SAM" id="Phobius"/>
    </source>
</evidence>
<keyword evidence="13" id="KW-1185">Reference proteome</keyword>
<dbReference type="Pfam" id="PF00069">
    <property type="entry name" value="Pkinase"/>
    <property type="match status" value="1"/>
</dbReference>
<dbReference type="SMART" id="SM00365">
    <property type="entry name" value="LRR_SD22"/>
    <property type="match status" value="9"/>
</dbReference>
<name>A0ABR0DV97_9LAMI</name>
<dbReference type="Gene3D" id="3.80.10.10">
    <property type="entry name" value="Ribonuclease Inhibitor"/>
    <property type="match status" value="4"/>
</dbReference>
<evidence type="ECO:0000256" key="6">
    <source>
        <dbReference type="ARBA" id="ARBA00022737"/>
    </source>
</evidence>
<dbReference type="InterPro" id="IPR013210">
    <property type="entry name" value="LRR_N_plant-typ"/>
</dbReference>
<dbReference type="SMART" id="SM00369">
    <property type="entry name" value="LRR_TYP"/>
    <property type="match status" value="14"/>
</dbReference>
<dbReference type="InterPro" id="IPR032675">
    <property type="entry name" value="LRR_dom_sf"/>
</dbReference>
<feature type="signal peptide" evidence="10">
    <location>
        <begin position="1"/>
        <end position="20"/>
    </location>
</feature>
<dbReference type="PROSITE" id="PS51450">
    <property type="entry name" value="LRR"/>
    <property type="match status" value="2"/>
</dbReference>
<evidence type="ECO:0000259" key="11">
    <source>
        <dbReference type="PROSITE" id="PS50011"/>
    </source>
</evidence>
<organism evidence="12 13">
    <name type="scientific">Penstemon davidsonii</name>
    <dbReference type="NCBI Taxonomy" id="160366"/>
    <lineage>
        <taxon>Eukaryota</taxon>
        <taxon>Viridiplantae</taxon>
        <taxon>Streptophyta</taxon>
        <taxon>Embryophyta</taxon>
        <taxon>Tracheophyta</taxon>
        <taxon>Spermatophyta</taxon>
        <taxon>Magnoliopsida</taxon>
        <taxon>eudicotyledons</taxon>
        <taxon>Gunneridae</taxon>
        <taxon>Pentapetalae</taxon>
        <taxon>asterids</taxon>
        <taxon>lamiids</taxon>
        <taxon>Lamiales</taxon>
        <taxon>Plantaginaceae</taxon>
        <taxon>Cheloneae</taxon>
        <taxon>Penstemon</taxon>
    </lineage>
</organism>
<dbReference type="Pfam" id="PF00560">
    <property type="entry name" value="LRR_1"/>
    <property type="match status" value="5"/>
</dbReference>
<dbReference type="SUPFAM" id="SSF56112">
    <property type="entry name" value="Protein kinase-like (PK-like)"/>
    <property type="match status" value="1"/>
</dbReference>
<keyword evidence="8 9" id="KW-0472">Membrane</keyword>
<dbReference type="Pfam" id="PF08263">
    <property type="entry name" value="LRRNT_2"/>
    <property type="match status" value="1"/>
</dbReference>
<feature type="domain" description="Protein kinase" evidence="11">
    <location>
        <begin position="778"/>
        <end position="1054"/>
    </location>
</feature>
<dbReference type="Pfam" id="PF13855">
    <property type="entry name" value="LRR_8"/>
    <property type="match status" value="2"/>
</dbReference>
<dbReference type="PANTHER" id="PTHR27008:SF585">
    <property type="entry name" value="PROTEIN KINASE DOMAIN-CONTAINING PROTEIN"/>
    <property type="match status" value="1"/>
</dbReference>
<evidence type="ECO:0000256" key="7">
    <source>
        <dbReference type="ARBA" id="ARBA00022989"/>
    </source>
</evidence>
<dbReference type="InterPro" id="IPR008271">
    <property type="entry name" value="Ser/Thr_kinase_AS"/>
</dbReference>
<keyword evidence="4 9" id="KW-0812">Transmembrane</keyword>
<dbReference type="InterPro" id="IPR003591">
    <property type="entry name" value="Leu-rich_rpt_typical-subtyp"/>
</dbReference>
<feature type="chain" id="PRO_5045829602" description="Protein kinase domain-containing protein" evidence="10">
    <location>
        <begin position="21"/>
        <end position="1068"/>
    </location>
</feature>
<dbReference type="PANTHER" id="PTHR27008">
    <property type="entry name" value="OS04G0122200 PROTEIN"/>
    <property type="match status" value="1"/>
</dbReference>
<evidence type="ECO:0000256" key="8">
    <source>
        <dbReference type="ARBA" id="ARBA00023136"/>
    </source>
</evidence>
<dbReference type="InterPro" id="IPR055414">
    <property type="entry name" value="LRR_R13L4/SHOC2-like"/>
</dbReference>
<proteinExistence type="inferred from homology"/>
<gene>
    <name evidence="12" type="ORF">RD792_000216</name>
</gene>
<dbReference type="PROSITE" id="PS00108">
    <property type="entry name" value="PROTEIN_KINASE_ST"/>
    <property type="match status" value="1"/>
</dbReference>
<protein>
    <recommendedName>
        <fullName evidence="11">Protein kinase domain-containing protein</fullName>
    </recommendedName>
</protein>
<evidence type="ECO:0000256" key="10">
    <source>
        <dbReference type="SAM" id="SignalP"/>
    </source>
</evidence>
<dbReference type="InterPro" id="IPR000719">
    <property type="entry name" value="Prot_kinase_dom"/>
</dbReference>
<dbReference type="PRINTS" id="PR00019">
    <property type="entry name" value="LEURICHRPT"/>
</dbReference>
<evidence type="ECO:0000256" key="4">
    <source>
        <dbReference type="ARBA" id="ARBA00022692"/>
    </source>
</evidence>
<dbReference type="SUPFAM" id="SSF52058">
    <property type="entry name" value="L domain-like"/>
    <property type="match status" value="1"/>
</dbReference>
<dbReference type="Proteomes" id="UP001291926">
    <property type="component" value="Unassembled WGS sequence"/>
</dbReference>
<sequence>MGKHVAIFLIFFYLMEFCIAASPLNKSTDENSLLAIKAHITFDANNILASNWSEGTNFCTWIGVTCSRRRPRVTVLNLFNMSLEGTIAKEIGNLSFLTVLRISNNSLNGIIPDEIGSLRRLRMVQMSFNQLSGEIPLSIGLLTNLEILSISYNHLTGAIPWSIFNISSLQSIGFTRNKLYGTLPNDMCYHLPKLEGLYLSSNQLSGDILTSLSACSQLHELSLSYNNFSGGIPIQMGNLSQLQILYLGTNELSGSSIPPSVGNLSNLIELDLSENKIQGKIPQEIGCLSNLTFLNLEVNKLNGEIPQSIFNLSRLEILSLTGNELSGTLPFSIDRGLPNLKWIYLASNRLSGRIPTSISNISNLNELDLSSNSLSGHIPITLGNLHDLEILNLETNHFTNDLSVIEQDFVTSLANCPYLKFIWILENYITGLLSKSIGSGNLSTSLESFIASSCRISGTIPNEIGNLSNLISLDIGDNELNGIIPSTLGKLENLQRLDLNGNKLQGSIPNSFCNLRNMYLAELSGNRISRQLPTCLGNLLSLRELYLANNAFSSKIPSTLWSNEYIQIINFSNNFFDGPLPHETGNLKGLTVLDLSGNQFFGEIPTTFGQLESLNSLTLSNNKLQGHIPDFFDNLKGLEYLDLSRNNLSGEIPQSLETLTYLSYFNVSFNDLSGEIPNGGRFINFTIDCFRGNKGLCGASRFKINACKTSKLKSSRKNIFIRYIMPPIAFIIFASIIVILLLRYRASKSQLSPPSNSPLGLVHERVSYIELLRATNNLDEVNLIGRGSLGSVYKGIFSNGTTVAIKVFNLDVQGALKSFDIECQILRSIRHRNIVKVITSCSNLDFKALVMEYMRNGNLDQWLYSPNYFLSIAQRLGIMIDVASAIEYLHQDYSSPIVHCDLKPSNILLDEDMVAHVGDFGIAKLLTDDRRMELTKTLGTIGYMAPEYGSTGLISTSVDVYSYGILLMETFTRKKPTDEMFQGQLTMRSWVFGSLPNGIAKIVDFDLLNVDRENTRGKHEMLLTLIIELALECTTDSPEERLNIEDVLVRLKKIKIGVQEQQNIGRLN</sequence>
<keyword evidence="5 10" id="KW-0732">Signal</keyword>
<accession>A0ABR0DV97</accession>
<comment type="subcellular location">
    <subcellularLocation>
        <location evidence="1">Membrane</location>
    </subcellularLocation>
</comment>
<evidence type="ECO:0000256" key="2">
    <source>
        <dbReference type="ARBA" id="ARBA00008684"/>
    </source>
</evidence>
<evidence type="ECO:0000256" key="5">
    <source>
        <dbReference type="ARBA" id="ARBA00022729"/>
    </source>
</evidence>
<keyword evidence="7 9" id="KW-1133">Transmembrane helix</keyword>
<evidence type="ECO:0000313" key="12">
    <source>
        <dbReference type="EMBL" id="KAK4492891.1"/>
    </source>
</evidence>
<reference evidence="12 13" key="1">
    <citation type="journal article" date="2023" name="bioRxiv">
        <title>Genome report: Whole genome sequence and annotation of Penstemon davidsonii.</title>
        <authorList>
            <person name="Ostevik K.L."/>
            <person name="Alabady M."/>
            <person name="Zhang M."/>
            <person name="Rausher M.D."/>
        </authorList>
    </citation>
    <scope>NUCLEOTIDE SEQUENCE [LARGE SCALE GENOMIC DNA]</scope>
    <source>
        <strain evidence="12">DNT005</strain>
        <tissue evidence="12">Whole leaf</tissue>
    </source>
</reference>
<evidence type="ECO:0000256" key="3">
    <source>
        <dbReference type="ARBA" id="ARBA00022614"/>
    </source>
</evidence>
<dbReference type="PROSITE" id="PS50011">
    <property type="entry name" value="PROTEIN_KINASE_DOM"/>
    <property type="match status" value="1"/>
</dbReference>
<comment type="caution">
    <text evidence="12">The sequence shown here is derived from an EMBL/GenBank/DDBJ whole genome shotgun (WGS) entry which is preliminary data.</text>
</comment>
<dbReference type="InterPro" id="IPR001611">
    <property type="entry name" value="Leu-rich_rpt"/>
</dbReference>
<dbReference type="SUPFAM" id="SSF52047">
    <property type="entry name" value="RNI-like"/>
    <property type="match status" value="1"/>
</dbReference>
<dbReference type="Pfam" id="PF23598">
    <property type="entry name" value="LRR_14"/>
    <property type="match status" value="1"/>
</dbReference>
<keyword evidence="6" id="KW-0677">Repeat</keyword>
<feature type="transmembrane region" description="Helical" evidence="9">
    <location>
        <begin position="720"/>
        <end position="742"/>
    </location>
</feature>